<evidence type="ECO:0000256" key="1">
    <source>
        <dbReference type="SAM" id="MobiDB-lite"/>
    </source>
</evidence>
<feature type="region of interest" description="Disordered" evidence="1">
    <location>
        <begin position="1"/>
        <end position="24"/>
    </location>
</feature>
<reference evidence="3" key="1">
    <citation type="submission" date="2016-06" db="EMBL/GenBank/DDBJ databases">
        <title>Parallel loss of symbiosis genes in relatives of nitrogen-fixing non-legume Parasponia.</title>
        <authorList>
            <person name="Van Velzen R."/>
            <person name="Holmer R."/>
            <person name="Bu F."/>
            <person name="Rutten L."/>
            <person name="Van Zeijl A."/>
            <person name="Liu W."/>
            <person name="Santuari L."/>
            <person name="Cao Q."/>
            <person name="Sharma T."/>
            <person name="Shen D."/>
            <person name="Roswanjaya Y."/>
            <person name="Wardhani T."/>
            <person name="Kalhor M.S."/>
            <person name="Jansen J."/>
            <person name="Van den Hoogen J."/>
            <person name="Gungor B."/>
            <person name="Hartog M."/>
            <person name="Hontelez J."/>
            <person name="Verver J."/>
            <person name="Yang W.-C."/>
            <person name="Schijlen E."/>
            <person name="Repin R."/>
            <person name="Schilthuizen M."/>
            <person name="Schranz E."/>
            <person name="Heidstra R."/>
            <person name="Miyata K."/>
            <person name="Fedorova E."/>
            <person name="Kohlen W."/>
            <person name="Bisseling T."/>
            <person name="Smit S."/>
            <person name="Geurts R."/>
        </authorList>
    </citation>
    <scope>NUCLEOTIDE SEQUENCE [LARGE SCALE GENOMIC DNA]</scope>
    <source>
        <strain evidence="3">cv. WU1-14</strain>
    </source>
</reference>
<keyword evidence="3" id="KW-1185">Reference proteome</keyword>
<name>A0A2P5CS54_PARAD</name>
<organism evidence="2 3">
    <name type="scientific">Parasponia andersonii</name>
    <name type="common">Sponia andersonii</name>
    <dbReference type="NCBI Taxonomy" id="3476"/>
    <lineage>
        <taxon>Eukaryota</taxon>
        <taxon>Viridiplantae</taxon>
        <taxon>Streptophyta</taxon>
        <taxon>Embryophyta</taxon>
        <taxon>Tracheophyta</taxon>
        <taxon>Spermatophyta</taxon>
        <taxon>Magnoliopsida</taxon>
        <taxon>eudicotyledons</taxon>
        <taxon>Gunneridae</taxon>
        <taxon>Pentapetalae</taxon>
        <taxon>rosids</taxon>
        <taxon>fabids</taxon>
        <taxon>Rosales</taxon>
        <taxon>Cannabaceae</taxon>
        <taxon>Parasponia</taxon>
    </lineage>
</organism>
<proteinExistence type="predicted"/>
<sequence length="52" mass="5711">NSRSTINSSLNRGENLAPTSRCNQLNANNSTPPLVLFPSPLEVIIKTIKIYI</sequence>
<dbReference type="Proteomes" id="UP000237105">
    <property type="component" value="Unassembled WGS sequence"/>
</dbReference>
<evidence type="ECO:0000313" key="2">
    <source>
        <dbReference type="EMBL" id="PON63863.1"/>
    </source>
</evidence>
<gene>
    <name evidence="2" type="ORF">PanWU01x14_128400</name>
</gene>
<feature type="non-terminal residue" evidence="2">
    <location>
        <position position="1"/>
    </location>
</feature>
<comment type="caution">
    <text evidence="2">The sequence shown here is derived from an EMBL/GenBank/DDBJ whole genome shotgun (WGS) entry which is preliminary data.</text>
</comment>
<dbReference type="AlphaFoldDB" id="A0A2P5CS54"/>
<accession>A0A2P5CS54</accession>
<protein>
    <submittedName>
        <fullName evidence="2">Uncharacterized protein</fullName>
    </submittedName>
</protein>
<evidence type="ECO:0000313" key="3">
    <source>
        <dbReference type="Proteomes" id="UP000237105"/>
    </source>
</evidence>
<dbReference type="EMBL" id="JXTB01000100">
    <property type="protein sequence ID" value="PON63863.1"/>
    <property type="molecule type" value="Genomic_DNA"/>
</dbReference>